<evidence type="ECO:0000313" key="3">
    <source>
        <dbReference type="Proteomes" id="UP001055439"/>
    </source>
</evidence>
<dbReference type="Proteomes" id="UP001055439">
    <property type="component" value="Chromosome 4"/>
</dbReference>
<reference evidence="2" key="1">
    <citation type="submission" date="2022-05" db="EMBL/GenBank/DDBJ databases">
        <title>The Musa troglodytarum L. genome provides insights into the mechanism of non-climacteric behaviour and enrichment of carotenoids.</title>
        <authorList>
            <person name="Wang J."/>
        </authorList>
    </citation>
    <scope>NUCLEOTIDE SEQUENCE</scope>
    <source>
        <tissue evidence="2">Leaf</tissue>
    </source>
</reference>
<dbReference type="EMBL" id="CP097506">
    <property type="protein sequence ID" value="URD99610.1"/>
    <property type="molecule type" value="Genomic_DNA"/>
</dbReference>
<feature type="compositionally biased region" description="Basic and acidic residues" evidence="1">
    <location>
        <begin position="41"/>
        <end position="53"/>
    </location>
</feature>
<keyword evidence="3" id="KW-1185">Reference proteome</keyword>
<accession>A0A9E7FMM2</accession>
<name>A0A9E7FMM2_9LILI</name>
<evidence type="ECO:0000313" key="2">
    <source>
        <dbReference type="EMBL" id="URD99610.1"/>
    </source>
</evidence>
<organism evidence="2 3">
    <name type="scientific">Musa troglodytarum</name>
    <name type="common">fe'i banana</name>
    <dbReference type="NCBI Taxonomy" id="320322"/>
    <lineage>
        <taxon>Eukaryota</taxon>
        <taxon>Viridiplantae</taxon>
        <taxon>Streptophyta</taxon>
        <taxon>Embryophyta</taxon>
        <taxon>Tracheophyta</taxon>
        <taxon>Spermatophyta</taxon>
        <taxon>Magnoliopsida</taxon>
        <taxon>Liliopsida</taxon>
        <taxon>Zingiberales</taxon>
        <taxon>Musaceae</taxon>
        <taxon>Musa</taxon>
    </lineage>
</organism>
<protein>
    <submittedName>
        <fullName evidence="2">Uncharacterized protein</fullName>
    </submittedName>
</protein>
<sequence>MTTCGLLPLAPGGVSGNAPSSLCMDSTTHLSEFALGQWRQKEQWSEEESDHRSRNSSYQNSLPPITRDLCRAETTQHMLLCLLSLGREDSLHPYNHRLARNG</sequence>
<proteinExistence type="predicted"/>
<dbReference type="AlphaFoldDB" id="A0A9E7FMM2"/>
<evidence type="ECO:0000256" key="1">
    <source>
        <dbReference type="SAM" id="MobiDB-lite"/>
    </source>
</evidence>
<feature type="region of interest" description="Disordered" evidence="1">
    <location>
        <begin position="41"/>
        <end position="64"/>
    </location>
</feature>
<gene>
    <name evidence="2" type="ORF">MUK42_27353</name>
</gene>